<proteinExistence type="predicted"/>
<evidence type="ECO:0000313" key="4">
    <source>
        <dbReference type="Proteomes" id="UP001069090"/>
    </source>
</evidence>
<keyword evidence="4" id="KW-1185">Reference proteome</keyword>
<organism evidence="3 4">
    <name type="scientific">Dasania phycosphaerae</name>
    <dbReference type="NCBI Taxonomy" id="2950436"/>
    <lineage>
        <taxon>Bacteria</taxon>
        <taxon>Pseudomonadati</taxon>
        <taxon>Pseudomonadota</taxon>
        <taxon>Gammaproteobacteria</taxon>
        <taxon>Cellvibrionales</taxon>
        <taxon>Spongiibacteraceae</taxon>
        <taxon>Dasania</taxon>
    </lineage>
</organism>
<keyword evidence="1" id="KW-1133">Transmembrane helix</keyword>
<feature type="domain" description="Mce/MlaD" evidence="2">
    <location>
        <begin position="40"/>
        <end position="113"/>
    </location>
</feature>
<reference evidence="3 4" key="1">
    <citation type="submission" date="2022-12" db="EMBL/GenBank/DDBJ databases">
        <title>Dasania phycosphaerae sp. nov., isolated from particulate material of the south coast of Korea.</title>
        <authorList>
            <person name="Jiang Y."/>
        </authorList>
    </citation>
    <scope>NUCLEOTIDE SEQUENCE [LARGE SCALE GENOMIC DNA]</scope>
    <source>
        <strain evidence="3 4">GY-19</strain>
    </source>
</reference>
<dbReference type="InterPro" id="IPR003399">
    <property type="entry name" value="Mce/MlaD"/>
</dbReference>
<dbReference type="PANTHER" id="PTHR36698:SF3">
    <property type="entry name" value="ABC-TYPE TRANSPORT AUXILIARY LIPOPROTEIN COMPONENT DOMAIN-CONTAINING PROTEIN"/>
    <property type="match status" value="1"/>
</dbReference>
<evidence type="ECO:0000259" key="2">
    <source>
        <dbReference type="Pfam" id="PF02470"/>
    </source>
</evidence>
<dbReference type="Proteomes" id="UP001069090">
    <property type="component" value="Unassembled WGS sequence"/>
</dbReference>
<gene>
    <name evidence="3" type="ORF">O0V09_00870</name>
</gene>
<evidence type="ECO:0000256" key="1">
    <source>
        <dbReference type="SAM" id="Phobius"/>
    </source>
</evidence>
<dbReference type="AlphaFoldDB" id="A0A9J6RHC0"/>
<protein>
    <submittedName>
        <fullName evidence="3">MlaD family protein</fullName>
    </submittedName>
</protein>
<dbReference type="Pfam" id="PF02470">
    <property type="entry name" value="MlaD"/>
    <property type="match status" value="1"/>
</dbReference>
<dbReference type="PANTHER" id="PTHR36698">
    <property type="entry name" value="BLL5892 PROTEIN"/>
    <property type="match status" value="1"/>
</dbReference>
<dbReference type="RefSeq" id="WP_258329873.1">
    <property type="nucleotide sequence ID" value="NZ_JAPTGG010000001.1"/>
</dbReference>
<dbReference type="EMBL" id="JAPTGG010000001">
    <property type="protein sequence ID" value="MCZ0863729.1"/>
    <property type="molecule type" value="Genomic_DNA"/>
</dbReference>
<evidence type="ECO:0000313" key="3">
    <source>
        <dbReference type="EMBL" id="MCZ0863729.1"/>
    </source>
</evidence>
<keyword evidence="1" id="KW-0472">Membrane</keyword>
<feature type="transmembrane region" description="Helical" evidence="1">
    <location>
        <begin position="7"/>
        <end position="28"/>
    </location>
</feature>
<sequence length="299" mass="32407">MERHAKFILVGGFILLSLAGLTLFKLWISPADKNDKLAVYHIVFRGSVSGLSVGSEVRYLGVAIGRVNSIAINKQQLGHVDVSFNSEQQLPHRQLLAQLEPKGITGLAVVELRLKTTTDASFANIGDSIPGYPSLFTQLGNSASATGNNAKELLSNINQLFKPDNIAHLSNSIQQLDLATANLAYASKDMAELLGNLNNNSRQLQKTLSSYQQVGAKLDQALLPSLQAATDSAQHILGNSEANINRLFEQQIPKLVGISDQLSFSLQRINELASGLSNQPQQLIYGKSLPQLEVDIARQ</sequence>
<accession>A0A9J6RHC0</accession>
<keyword evidence="1" id="KW-0812">Transmembrane</keyword>
<name>A0A9J6RHC0_9GAMM</name>
<comment type="caution">
    <text evidence="3">The sequence shown here is derived from an EMBL/GenBank/DDBJ whole genome shotgun (WGS) entry which is preliminary data.</text>
</comment>